<reference evidence="1 2" key="1">
    <citation type="submission" date="2007-03" db="EMBL/GenBank/DDBJ databases">
        <authorList>
            <person name="Heidelberg J."/>
        </authorList>
    </citation>
    <scope>NUCLEOTIDE SEQUENCE [LARGE SCALE GENOMIC DNA]</scope>
    <source>
        <strain evidence="2">ATCC 39541 / Classical Ogawa 395 / O395</strain>
    </source>
</reference>
<gene>
    <name evidence="1" type="ordered locus">VC0395_0639</name>
</gene>
<evidence type="ECO:0000313" key="1">
    <source>
        <dbReference type="EMBL" id="ABQ18619.1"/>
    </source>
</evidence>
<evidence type="ECO:0000313" key="2">
    <source>
        <dbReference type="Proteomes" id="UP000000249"/>
    </source>
</evidence>
<organism evidence="1 2">
    <name type="scientific">Vibrio cholerae serotype O1 (strain ATCC 39541 / Classical Ogawa 395 / O395)</name>
    <dbReference type="NCBI Taxonomy" id="345073"/>
    <lineage>
        <taxon>Bacteria</taxon>
        <taxon>Pseudomonadati</taxon>
        <taxon>Pseudomonadota</taxon>
        <taxon>Gammaproteobacteria</taxon>
        <taxon>Vibrionales</taxon>
        <taxon>Vibrionaceae</taxon>
        <taxon>Vibrio</taxon>
    </lineage>
</organism>
<proteinExistence type="predicted"/>
<sequence>MTRKRVSDLCKSKRVILHQQRITHKFFTIKKAPFFRTKYGVQQFLCDNFS</sequence>
<protein>
    <submittedName>
        <fullName evidence="1">Uncharacterized protein</fullName>
    </submittedName>
</protein>
<accession>A0A0H3AEF0</accession>
<dbReference type="EMBL" id="CP000626">
    <property type="protein sequence ID" value="ABQ18619.1"/>
    <property type="molecule type" value="Genomic_DNA"/>
</dbReference>
<name>A0A0H3AEF0_VIBC3</name>
<dbReference type="KEGG" id="vco:VC0395_0639"/>
<dbReference type="Proteomes" id="UP000000249">
    <property type="component" value="Chromosome 2"/>
</dbReference>
<dbReference type="AlphaFoldDB" id="A0A0H3AEF0"/>